<reference evidence="2" key="3">
    <citation type="submission" date="2015-03" db="EMBL/GenBank/DDBJ databases">
        <title>Long non-coding RNA discovery across the genus Anopheles reveals conserved secondary structures within and beyond the Gambiae complex.</title>
        <authorList>
            <person name="Jenkins A."/>
            <person name="Waterhouse R."/>
            <person name="Muskavitch M."/>
        </authorList>
    </citation>
    <scope>NUCLEOTIDE SEQUENCE</scope>
    <source>
        <tissue evidence="2">Whole body</tissue>
    </source>
</reference>
<evidence type="ECO:0000256" key="1">
    <source>
        <dbReference type="SAM" id="MobiDB-lite"/>
    </source>
</evidence>
<reference evidence="3" key="4">
    <citation type="submission" date="2021-01" db="UniProtKB">
        <authorList>
            <consortium name="EnsemblMetazoa"/>
        </authorList>
    </citation>
    <scope>IDENTIFICATION</scope>
    <source>
        <strain evidence="3">PEST</strain>
    </source>
</reference>
<dbReference type="VEuPathDB" id="VectorBase:AGAP028529"/>
<evidence type="ECO:0000313" key="4">
    <source>
        <dbReference type="Proteomes" id="UP000007062"/>
    </source>
</evidence>
<proteinExistence type="predicted"/>
<dbReference type="Proteomes" id="UP000007062">
    <property type="component" value="Chromosome 3L"/>
</dbReference>
<feature type="region of interest" description="Disordered" evidence="1">
    <location>
        <begin position="404"/>
        <end position="427"/>
    </location>
</feature>
<dbReference type="OMA" id="KTFFRAR"/>
<evidence type="ECO:0000313" key="2">
    <source>
        <dbReference type="EMBL" id="CFW94435.1"/>
    </source>
</evidence>
<keyword evidence="4" id="KW-1185">Reference proteome</keyword>
<dbReference type="AlphaFoldDB" id="A0A0E3W297"/>
<organism evidence="2">
    <name type="scientific">Anopheles gambiae</name>
    <name type="common">African malaria mosquito</name>
    <dbReference type="NCBI Taxonomy" id="7165"/>
    <lineage>
        <taxon>Eukaryota</taxon>
        <taxon>Metazoa</taxon>
        <taxon>Ecdysozoa</taxon>
        <taxon>Arthropoda</taxon>
        <taxon>Hexapoda</taxon>
        <taxon>Insecta</taxon>
        <taxon>Pterygota</taxon>
        <taxon>Neoptera</taxon>
        <taxon>Endopterygota</taxon>
        <taxon>Diptera</taxon>
        <taxon>Nematocera</taxon>
        <taxon>Culicoidea</taxon>
        <taxon>Culicidae</taxon>
        <taxon>Anophelinae</taxon>
        <taxon>Anopheles</taxon>
    </lineage>
</organism>
<evidence type="ECO:0000313" key="3">
    <source>
        <dbReference type="EnsemblMetazoa" id="AGAP028529-PA"/>
    </source>
</evidence>
<accession>A0A0E3W297</accession>
<name>A0A0E3W297_ANOGA</name>
<dbReference type="EMBL" id="HACL01000141">
    <property type="protein sequence ID" value="CFW94435.1"/>
    <property type="molecule type" value="Transcribed_RNA"/>
</dbReference>
<reference evidence="3 4" key="1">
    <citation type="journal article" date="2002" name="Science">
        <title>The genome sequence of the malaria mosquito Anopheles gambiae.</title>
        <authorList>
            <person name="Holt R.A."/>
            <person name="Subramanian G.M."/>
            <person name="Halpern A."/>
            <person name="Sutton G.G."/>
            <person name="Charlab R."/>
            <person name="Nusskern D.R."/>
            <person name="Wincker P."/>
            <person name="Clark A.G."/>
            <person name="Ribeiro J.M."/>
            <person name="Wides R."/>
            <person name="Salzberg S.L."/>
            <person name="Loftus B."/>
            <person name="Yandell M."/>
            <person name="Majoros W.H."/>
            <person name="Rusch D.B."/>
            <person name="Lai Z."/>
            <person name="Kraft C.L."/>
            <person name="Abril J.F."/>
            <person name="Anthouard V."/>
            <person name="Arensburger P."/>
            <person name="Atkinson P.W."/>
            <person name="Baden H."/>
            <person name="de Berardinis V."/>
            <person name="Baldwin D."/>
            <person name="Benes V."/>
            <person name="Biedler J."/>
            <person name="Blass C."/>
            <person name="Bolanos R."/>
            <person name="Boscus D."/>
            <person name="Barnstead M."/>
            <person name="Cai S."/>
            <person name="Center A."/>
            <person name="Chaturverdi K."/>
            <person name="Christophides G.K."/>
            <person name="Chrystal M.A."/>
            <person name="Clamp M."/>
            <person name="Cravchik A."/>
            <person name="Curwen V."/>
            <person name="Dana A."/>
            <person name="Delcher A."/>
            <person name="Dew I."/>
            <person name="Evans C.A."/>
            <person name="Flanigan M."/>
            <person name="Grundschober-Freimoser A."/>
            <person name="Friedli L."/>
            <person name="Gu Z."/>
            <person name="Guan P."/>
            <person name="Guigo R."/>
            <person name="Hillenmeyer M.E."/>
            <person name="Hladun S.L."/>
            <person name="Hogan J.R."/>
            <person name="Hong Y.S."/>
            <person name="Hoover J."/>
            <person name="Jaillon O."/>
            <person name="Ke Z."/>
            <person name="Kodira C."/>
            <person name="Kokoza E."/>
            <person name="Koutsos A."/>
            <person name="Letunic I."/>
            <person name="Levitsky A."/>
            <person name="Liang Y."/>
            <person name="Lin J.J."/>
            <person name="Lobo N.F."/>
            <person name="Lopez J.R."/>
            <person name="Malek J.A."/>
            <person name="McIntosh T.C."/>
            <person name="Meister S."/>
            <person name="Miller J."/>
            <person name="Mobarry C."/>
            <person name="Mongin E."/>
            <person name="Murphy S.D."/>
            <person name="O'Brochta D.A."/>
            <person name="Pfannkoch C."/>
            <person name="Qi R."/>
            <person name="Regier M.A."/>
            <person name="Remington K."/>
            <person name="Shao H."/>
            <person name="Sharakhova M.V."/>
            <person name="Sitter C.D."/>
            <person name="Shetty J."/>
            <person name="Smith T.J."/>
            <person name="Strong R."/>
            <person name="Sun J."/>
            <person name="Thomasova D."/>
            <person name="Ton L.Q."/>
            <person name="Topalis P."/>
            <person name="Tu Z."/>
            <person name="Unger M.F."/>
            <person name="Walenz B."/>
            <person name="Wang A."/>
            <person name="Wang J."/>
            <person name="Wang M."/>
            <person name="Wang X."/>
            <person name="Woodford K.J."/>
            <person name="Wortman J.R."/>
            <person name="Wu M."/>
            <person name="Yao A."/>
            <person name="Zdobnov E.M."/>
            <person name="Zhang H."/>
            <person name="Zhao Q."/>
            <person name="Zhao S."/>
            <person name="Zhu S.C."/>
            <person name="Zhimulev I."/>
            <person name="Coluzzi M."/>
            <person name="della Torre A."/>
            <person name="Roth C.W."/>
            <person name="Louis C."/>
            <person name="Kalush F."/>
            <person name="Mural R.J."/>
            <person name="Myers E.W."/>
            <person name="Adams M.D."/>
            <person name="Smith H.O."/>
            <person name="Broder S."/>
            <person name="Gardner M.J."/>
            <person name="Fraser C.M."/>
            <person name="Birney E."/>
            <person name="Bork P."/>
            <person name="Brey P.T."/>
            <person name="Venter J.C."/>
            <person name="Weissenbach J."/>
            <person name="Kafatos F.C."/>
            <person name="Collins F.H."/>
            <person name="Hoffman S.L."/>
        </authorList>
    </citation>
    <scope>NUCLEOTIDE SEQUENCE [LARGE SCALE GENOMIC DNA]</scope>
    <source>
        <strain evidence="3 4">PEST</strain>
    </source>
</reference>
<reference evidence="3" key="2">
    <citation type="journal article" date="2004" name="Trends Parasitol.">
        <title>The Anopheles gambiae genome: an update.</title>
        <authorList>
            <person name="Mongin E."/>
            <person name="Louis C."/>
            <person name="Holt R.A."/>
            <person name="Birney E."/>
            <person name="Collins F.H."/>
        </authorList>
    </citation>
    <scope>NUCLEOTIDE SEQUENCE [LARGE SCALE GENOMIC DNA]</scope>
    <source>
        <strain evidence="3">PEST</strain>
    </source>
</reference>
<protein>
    <submittedName>
        <fullName evidence="2 3">Uncharacterized protein</fullName>
    </submittedName>
</protein>
<feature type="compositionally biased region" description="Acidic residues" evidence="1">
    <location>
        <begin position="207"/>
        <end position="216"/>
    </location>
</feature>
<feature type="compositionally biased region" description="Basic and acidic residues" evidence="1">
    <location>
        <begin position="197"/>
        <end position="206"/>
    </location>
</feature>
<feature type="compositionally biased region" description="Basic and acidic residues" evidence="1">
    <location>
        <begin position="36"/>
        <end position="56"/>
    </location>
</feature>
<feature type="region of interest" description="Disordered" evidence="1">
    <location>
        <begin position="27"/>
        <end position="56"/>
    </location>
</feature>
<dbReference type="EnsemblMetazoa" id="AGAP028529-RA">
    <property type="protein sequence ID" value="AGAP028529-PA"/>
    <property type="gene ID" value="AGAP028529"/>
</dbReference>
<dbReference type="EMBL" id="AAAB01008986">
    <property type="status" value="NOT_ANNOTATED_CDS"/>
    <property type="molecule type" value="Genomic_DNA"/>
</dbReference>
<feature type="region of interest" description="Disordered" evidence="1">
    <location>
        <begin position="197"/>
        <end position="216"/>
    </location>
</feature>
<sequence>MASSAPSSVIASTDSYPIHFRSFTVVGEDDEIPGTESEHSFADESENNIRSRPTELPKLKWDKEQFDVRRPYERKNYERPYRDLPGHLAGFEGLNVPVRKCTVPSAFARRTPIEEVFHKRNIKSVCPPERSRTLERCVEDVIVADNVSSTAASVAEQVDDVEQLAEGRIVSKECCKTFFRARRALLRSELFQEYFNREPAPERAQESDESEDELDDLPDELEQLDGSVDREIPETAVPRRVRSTSIGSYQPPAITHKDDKVSVIEAQEQFLERMRVRYLEKFDRVKQQLDAVERERHKPPEPFDAEKYEAEYPKPDIRNEAKAHFRETLRQRVEELNRLQQRTVRKYPTSVKQFAAYKAHIMEDRRRLRDEALLVEDYFRNANTPKELPEAKLEVRRYRLAEFGTHPSDSEDEEDRAASEQKPQNEPLVYHTCLTREEWGHWIAQSTKIEKLKLPKVSVPRIPVLVQKCVESPIRAHIQGRPLDGTVQTKEQSERQELTEQERLAPQPQKIIHSLEPTAVSRKSKPAMRDLLFDPMVPPEPMDYVPYNATLQPYSDIAEERFRSVKGRRKVKRQLRKSRMRWIEELVDEICRRKRC</sequence>